<keyword evidence="7 11" id="KW-0653">Protein transport</keyword>
<dbReference type="Gene3D" id="1.20.120.730">
    <property type="entry name" value="Sec23/Sec24 helical domain"/>
    <property type="match status" value="1"/>
</dbReference>
<dbReference type="InterPro" id="IPR037550">
    <property type="entry name" value="Sec23_C"/>
</dbReference>
<feature type="domain" description="Sec23/Sec24 beta-sandwich" evidence="16">
    <location>
        <begin position="402"/>
        <end position="505"/>
    </location>
</feature>
<evidence type="ECO:0000259" key="15">
    <source>
        <dbReference type="Pfam" id="PF04815"/>
    </source>
</evidence>
<dbReference type="SUPFAM" id="SSF81811">
    <property type="entry name" value="Helical domain of Sec23/24"/>
    <property type="match status" value="1"/>
</dbReference>
<feature type="domain" description="Zinc finger Sec23/Sec24-type" evidence="13">
    <location>
        <begin position="54"/>
        <end position="93"/>
    </location>
</feature>
<protein>
    <recommendedName>
        <fullName evidence="11">Protein transport protein SEC23</fullName>
    </recommendedName>
</protein>
<dbReference type="FunFam" id="1.20.120.730:FF:000005">
    <property type="entry name" value="Protein transport protein SEC23"/>
    <property type="match status" value="1"/>
</dbReference>
<accession>A0A7S2HA67</accession>
<dbReference type="GO" id="GO:0070971">
    <property type="term" value="C:endoplasmic reticulum exit site"/>
    <property type="evidence" value="ECO:0007669"/>
    <property type="project" value="TreeGrafter"/>
</dbReference>
<comment type="subcellular location">
    <subcellularLocation>
        <location evidence="11">Cytoplasmic vesicle</location>
        <location evidence="11">COPII-coated vesicle membrane</location>
        <topology evidence="11">Peripheral membrane protein</topology>
        <orientation evidence="11">Cytoplasmic side</orientation>
    </subcellularLocation>
    <subcellularLocation>
        <location evidence="11">Endoplasmic reticulum membrane</location>
        <topology evidence="11">Peripheral membrane protein</topology>
        <orientation evidence="11">Cytoplasmic side</orientation>
    </subcellularLocation>
</comment>
<evidence type="ECO:0000256" key="3">
    <source>
        <dbReference type="ARBA" id="ARBA00022723"/>
    </source>
</evidence>
<keyword evidence="2 11" id="KW-0813">Transport</keyword>
<dbReference type="AlphaFoldDB" id="A0A7S2HA67"/>
<evidence type="ECO:0000256" key="9">
    <source>
        <dbReference type="ARBA" id="ARBA00023329"/>
    </source>
</evidence>
<evidence type="ECO:0000256" key="6">
    <source>
        <dbReference type="ARBA" id="ARBA00022892"/>
    </source>
</evidence>
<dbReference type="GO" id="GO:0006886">
    <property type="term" value="P:intracellular protein transport"/>
    <property type="evidence" value="ECO:0007669"/>
    <property type="project" value="InterPro"/>
</dbReference>
<evidence type="ECO:0000256" key="10">
    <source>
        <dbReference type="ARBA" id="ARBA00025471"/>
    </source>
</evidence>
<dbReference type="Pfam" id="PF04815">
    <property type="entry name" value="Sec23_helical"/>
    <property type="match status" value="1"/>
</dbReference>
<evidence type="ECO:0000256" key="8">
    <source>
        <dbReference type="ARBA" id="ARBA00023136"/>
    </source>
</evidence>
<dbReference type="Pfam" id="PF04810">
    <property type="entry name" value="zf-Sec23_Sec24"/>
    <property type="match status" value="1"/>
</dbReference>
<organism evidence="17">
    <name type="scientific">Haptolina brevifila</name>
    <dbReference type="NCBI Taxonomy" id="156173"/>
    <lineage>
        <taxon>Eukaryota</taxon>
        <taxon>Haptista</taxon>
        <taxon>Haptophyta</taxon>
        <taxon>Prymnesiophyceae</taxon>
        <taxon>Prymnesiales</taxon>
        <taxon>Prymnesiaceae</taxon>
        <taxon>Haptolina</taxon>
    </lineage>
</organism>
<feature type="domain" description="Sec23/Sec24 helical" evidence="15">
    <location>
        <begin position="518"/>
        <end position="616"/>
    </location>
</feature>
<dbReference type="GO" id="GO:0008270">
    <property type="term" value="F:zinc ion binding"/>
    <property type="evidence" value="ECO:0007669"/>
    <property type="project" value="InterPro"/>
</dbReference>
<dbReference type="GO" id="GO:0030127">
    <property type="term" value="C:COPII vesicle coat"/>
    <property type="evidence" value="ECO:0007669"/>
    <property type="project" value="InterPro"/>
</dbReference>
<evidence type="ECO:0000259" key="16">
    <source>
        <dbReference type="Pfam" id="PF08033"/>
    </source>
</evidence>
<dbReference type="GO" id="GO:0005096">
    <property type="term" value="F:GTPase activator activity"/>
    <property type="evidence" value="ECO:0007669"/>
    <property type="project" value="TreeGrafter"/>
</dbReference>
<dbReference type="Pfam" id="PF00626">
    <property type="entry name" value="Gelsolin"/>
    <property type="match status" value="1"/>
</dbReference>
<comment type="similarity">
    <text evidence="1 11">Belongs to the SEC23/SEC24 family. SEC23 subfamily.</text>
</comment>
<dbReference type="InterPro" id="IPR029006">
    <property type="entry name" value="ADF-H/Gelsolin-like_dom_sf"/>
</dbReference>
<evidence type="ECO:0000259" key="14">
    <source>
        <dbReference type="Pfam" id="PF04811"/>
    </source>
</evidence>
<dbReference type="InterPro" id="IPR012990">
    <property type="entry name" value="Beta-sandwich_Sec23_24"/>
</dbReference>
<keyword evidence="9 11" id="KW-0968">Cytoplasmic vesicle</keyword>
<evidence type="ECO:0000256" key="4">
    <source>
        <dbReference type="ARBA" id="ARBA00022824"/>
    </source>
</evidence>
<dbReference type="Gene3D" id="3.40.50.410">
    <property type="entry name" value="von Willebrand factor, type A domain"/>
    <property type="match status" value="1"/>
</dbReference>
<dbReference type="InterPro" id="IPR006900">
    <property type="entry name" value="Sec23/24_helical_dom"/>
</dbReference>
<evidence type="ECO:0000259" key="13">
    <source>
        <dbReference type="Pfam" id="PF04810"/>
    </source>
</evidence>
<dbReference type="PANTHER" id="PTHR11141">
    <property type="entry name" value="PROTEIN TRANSPORT PROTEIN SEC23"/>
    <property type="match status" value="1"/>
</dbReference>
<dbReference type="PANTHER" id="PTHR11141:SF0">
    <property type="entry name" value="PROTEIN TRANSPORT PROTEIN SEC23"/>
    <property type="match status" value="1"/>
</dbReference>
<keyword evidence="4 11" id="KW-0256">Endoplasmic reticulum</keyword>
<dbReference type="InterPro" id="IPR036465">
    <property type="entry name" value="vWFA_dom_sf"/>
</dbReference>
<dbReference type="FunFam" id="3.40.20.10:FF:000014">
    <property type="entry name" value="Protein transport protein SEC23"/>
    <property type="match status" value="1"/>
</dbReference>
<dbReference type="GO" id="GO:0090110">
    <property type="term" value="P:COPII-coated vesicle cargo loading"/>
    <property type="evidence" value="ECO:0007669"/>
    <property type="project" value="TreeGrafter"/>
</dbReference>
<dbReference type="InterPro" id="IPR007123">
    <property type="entry name" value="Gelsolin-like_dom"/>
</dbReference>
<reference evidence="17" key="1">
    <citation type="submission" date="2021-01" db="EMBL/GenBank/DDBJ databases">
        <authorList>
            <person name="Corre E."/>
            <person name="Pelletier E."/>
            <person name="Niang G."/>
            <person name="Scheremetjew M."/>
            <person name="Finn R."/>
            <person name="Kale V."/>
            <person name="Holt S."/>
            <person name="Cochrane G."/>
            <person name="Meng A."/>
            <person name="Brown T."/>
            <person name="Cohen L."/>
        </authorList>
    </citation>
    <scope>NUCLEOTIDE SEQUENCE</scope>
    <source>
        <strain evidence="17">UTEX LB 985</strain>
    </source>
</reference>
<feature type="domain" description="Gelsolin-like" evidence="12">
    <location>
        <begin position="632"/>
        <end position="718"/>
    </location>
</feature>
<dbReference type="EMBL" id="HBGU01047463">
    <property type="protein sequence ID" value="CAD9484772.1"/>
    <property type="molecule type" value="Transcribed_RNA"/>
</dbReference>
<keyword evidence="8 11" id="KW-0472">Membrane</keyword>
<dbReference type="CDD" id="cd11287">
    <property type="entry name" value="Sec23_C"/>
    <property type="match status" value="1"/>
</dbReference>
<dbReference type="GO" id="GO:0005789">
    <property type="term" value="C:endoplasmic reticulum membrane"/>
    <property type="evidence" value="ECO:0007669"/>
    <property type="project" value="UniProtKB-SubCell"/>
</dbReference>
<dbReference type="Gene3D" id="2.60.40.1670">
    <property type="entry name" value="beta-sandwich domain of Sec23/24"/>
    <property type="match status" value="1"/>
</dbReference>
<keyword evidence="3 11" id="KW-0479">Metal-binding</keyword>
<dbReference type="InterPro" id="IPR036174">
    <property type="entry name" value="Znf_Sec23_Sec24_sf"/>
</dbReference>
<sequence length="760" mass="84488">MGDFHEVEATDGVRWSWNVWPSSRLEATRMVVPLGCLYTPLKPIENLSVLPYEPVVCKGSCPSVLNPFCRVDYKTKVWVCPFCFQRNNLPPHYDGISEDYMPTELIPNYTTVEYQLPRPPAGPPVFIWVIDTCLDESELQALKDSLEQALQLLSSTAPHAMLGLISFGTHVQIHELGYEHCAKAYSFSGKKDLEPKALHELLGLGSLQRGRGATQSAADGRSATSRFLLPVAEAEFAISNVISELQMDPWPSEPAMRPQRCTGVAVSLAVGLLETSMPNTGARVMLFTSGPCSSGPGQVVAREMAEPMRSHHDIDKETSNTKHVNKAFKHYTAVAKRAVAAGHVVDIFACSLDQVGLMEMRALPEKTGGYVVMSESFTGNIFKQSFKSVFSRDTSGQFLRMAFGGTLEVLTSSEFKVCGAIGNCSSLGKKASNVAETEIGAGNTNSWAMSGLDEDATVALYFEVSNQANAPVQPGQQRFVQLLTSYQHSSGQYRLRVTTLAHQWADSTQMGEIARGFDQEAAAVLMARIASHKTLTEESFDILRWIDRMLIRLMSKFADYRNDDPTSFRLSSQFSIYPQFMFHMRRSQFLQVFGCSPDETAYNRLVLTRESCTNSLIMIQPTLLAYSFDGPPVPVLLDVASISPDKILLLDTFFQVIVFHGETIAAWRQQGYHQDDEHQHFRELLNAPKEDAALLLQERFPVPMYVECDQYGSQARFLLAKLNPSATHNSSNNEANEILFTDDVSLQVFMDHLKRLSVAS</sequence>
<dbReference type="Pfam" id="PF04811">
    <property type="entry name" value="Sec23_trunk"/>
    <property type="match status" value="1"/>
</dbReference>
<dbReference type="InterPro" id="IPR006896">
    <property type="entry name" value="Sec23/24_trunk_dom"/>
</dbReference>
<gene>
    <name evidence="17" type="ORF">CBRE1094_LOCUS25825</name>
</gene>
<evidence type="ECO:0000259" key="12">
    <source>
        <dbReference type="Pfam" id="PF00626"/>
    </source>
</evidence>
<dbReference type="InterPro" id="IPR036175">
    <property type="entry name" value="Sec23/24_helical_dom_sf"/>
</dbReference>
<name>A0A7S2HA67_9EUKA</name>
<evidence type="ECO:0000256" key="2">
    <source>
        <dbReference type="ARBA" id="ARBA00022448"/>
    </source>
</evidence>
<dbReference type="Gene3D" id="3.40.20.10">
    <property type="entry name" value="Severin"/>
    <property type="match status" value="1"/>
</dbReference>
<dbReference type="SUPFAM" id="SSF81995">
    <property type="entry name" value="beta-sandwich domain of Sec23/24"/>
    <property type="match status" value="1"/>
</dbReference>
<dbReference type="Pfam" id="PF08033">
    <property type="entry name" value="Sec23_BS"/>
    <property type="match status" value="1"/>
</dbReference>
<feature type="domain" description="Sec23/Sec24 trunk" evidence="14">
    <location>
        <begin position="123"/>
        <end position="389"/>
    </location>
</feature>
<comment type="function">
    <text evidence="10 11">Component of the coat protein complex II (COPII) which promotes the formation of transport vesicles from the endoplasmic reticulum (ER). The coat has two main functions, the physical deformation of the endoplasmic reticulum membrane into vesicles and the selection of cargo molecules.</text>
</comment>
<dbReference type="SUPFAM" id="SSF53300">
    <property type="entry name" value="vWA-like"/>
    <property type="match status" value="1"/>
</dbReference>
<dbReference type="FunFam" id="2.30.30.380:FF:000001">
    <property type="entry name" value="Protein transport protein SEC23"/>
    <property type="match status" value="1"/>
</dbReference>
<dbReference type="Gene3D" id="2.30.30.380">
    <property type="entry name" value="Zn-finger domain of Sec23/24"/>
    <property type="match status" value="1"/>
</dbReference>
<evidence type="ECO:0000256" key="7">
    <source>
        <dbReference type="ARBA" id="ARBA00022927"/>
    </source>
</evidence>
<dbReference type="FunFam" id="3.40.50.410:FF:000008">
    <property type="entry name" value="Protein transport protein SEC23"/>
    <property type="match status" value="1"/>
</dbReference>
<proteinExistence type="inferred from homology"/>
<evidence type="ECO:0000256" key="11">
    <source>
        <dbReference type="RuleBase" id="RU365030"/>
    </source>
</evidence>
<dbReference type="SUPFAM" id="SSF82754">
    <property type="entry name" value="C-terminal, gelsolin-like domain of Sec23/24"/>
    <property type="match status" value="1"/>
</dbReference>
<evidence type="ECO:0000313" key="17">
    <source>
        <dbReference type="EMBL" id="CAD9484772.1"/>
    </source>
</evidence>
<dbReference type="InterPro" id="IPR037364">
    <property type="entry name" value="Sec23"/>
</dbReference>
<keyword evidence="11" id="KW-0963">Cytoplasm</keyword>
<keyword evidence="6 11" id="KW-0931">ER-Golgi transport</keyword>
<dbReference type="SUPFAM" id="SSF82919">
    <property type="entry name" value="Zn-finger domain of Sec23/24"/>
    <property type="match status" value="1"/>
</dbReference>
<evidence type="ECO:0000256" key="5">
    <source>
        <dbReference type="ARBA" id="ARBA00022833"/>
    </source>
</evidence>
<evidence type="ECO:0000256" key="1">
    <source>
        <dbReference type="ARBA" id="ARBA00009210"/>
    </source>
</evidence>
<keyword evidence="5 11" id="KW-0862">Zinc</keyword>
<dbReference type="InterPro" id="IPR036180">
    <property type="entry name" value="Gelsolin-like_dom_sf"/>
</dbReference>
<dbReference type="InterPro" id="IPR006895">
    <property type="entry name" value="Znf_Sec23_Sec24"/>
</dbReference>